<dbReference type="InterPro" id="IPR002694">
    <property type="entry name" value="Znf_CHC2"/>
</dbReference>
<reference evidence="5 6" key="1">
    <citation type="submission" date="2016-10" db="EMBL/GenBank/DDBJ databases">
        <authorList>
            <person name="de Groot N.N."/>
        </authorList>
    </citation>
    <scope>NUCLEOTIDE SEQUENCE [LARGE SCALE GENOMIC DNA]</scope>
    <source>
        <strain evidence="5 6">47C3B</strain>
    </source>
</reference>
<dbReference type="Pfam" id="PF13155">
    <property type="entry name" value="Toprim_2"/>
    <property type="match status" value="1"/>
</dbReference>
<name>A0A1G7IGZ3_9SPHI</name>
<keyword evidence="2" id="KW-0863">Zinc-finger</keyword>
<sequence length="320" mass="36162">MNKYIDATALKEQVSLVDLLSRLGHEPVKTTGGQHKYHSMIRDGDSDPSFSVNPETDEWYDFGLPGGGDVISFGQQYWKNLTFSEVLNKIADTCAADREALARQTTDRPPRPRIRIKIPTYHIFAVKPLGNNPILETFLKGRGVWDVAADKLSEVYYYITDANKQRRNYFAIGWQNELGSWEVRTAASWKGCLGTKALTRIQGDTDRLVLFEGYIDYLSWLKTADQDNLPTVLVLNTTALAQQAANRAAAYKEVTVFFDHDQSGRDATALILKANSHAKDGSGIYEGHNDYNEKVMAAQTKCLPWEEPHVYQKMLATYRR</sequence>
<dbReference type="GO" id="GO:0006269">
    <property type="term" value="P:DNA replication, synthesis of primer"/>
    <property type="evidence" value="ECO:0007669"/>
    <property type="project" value="TreeGrafter"/>
</dbReference>
<dbReference type="Gene3D" id="3.90.580.10">
    <property type="entry name" value="Zinc finger, CHC2-type domain"/>
    <property type="match status" value="1"/>
</dbReference>
<evidence type="ECO:0000256" key="1">
    <source>
        <dbReference type="ARBA" id="ARBA00022723"/>
    </source>
</evidence>
<keyword evidence="3" id="KW-0862">Zinc</keyword>
<dbReference type="EMBL" id="FNAI01000013">
    <property type="protein sequence ID" value="SDF11895.1"/>
    <property type="molecule type" value="Genomic_DNA"/>
</dbReference>
<gene>
    <name evidence="5" type="ORF">SAMN05216464_11325</name>
</gene>
<dbReference type="InterPro" id="IPR036977">
    <property type="entry name" value="DNA_primase_Znf_CHC2"/>
</dbReference>
<dbReference type="InterPro" id="IPR050219">
    <property type="entry name" value="DnaG_primase"/>
</dbReference>
<dbReference type="GO" id="GO:0005737">
    <property type="term" value="C:cytoplasm"/>
    <property type="evidence" value="ECO:0007669"/>
    <property type="project" value="TreeGrafter"/>
</dbReference>
<evidence type="ECO:0000256" key="2">
    <source>
        <dbReference type="ARBA" id="ARBA00022771"/>
    </source>
</evidence>
<dbReference type="Pfam" id="PF01807">
    <property type="entry name" value="Zn_ribbon_DnaG"/>
    <property type="match status" value="1"/>
</dbReference>
<dbReference type="GO" id="GO:0003899">
    <property type="term" value="F:DNA-directed RNA polymerase activity"/>
    <property type="evidence" value="ECO:0007669"/>
    <property type="project" value="InterPro"/>
</dbReference>
<evidence type="ECO:0000259" key="4">
    <source>
        <dbReference type="SMART" id="SM00400"/>
    </source>
</evidence>
<dbReference type="PANTHER" id="PTHR30313">
    <property type="entry name" value="DNA PRIMASE"/>
    <property type="match status" value="1"/>
</dbReference>
<protein>
    <submittedName>
        <fullName evidence="5">CHC2 zinc finger</fullName>
    </submittedName>
</protein>
<dbReference type="AlphaFoldDB" id="A0A1G7IGZ3"/>
<dbReference type="SUPFAM" id="SSF57783">
    <property type="entry name" value="Zinc beta-ribbon"/>
    <property type="match status" value="1"/>
</dbReference>
<dbReference type="GO" id="GO:0008270">
    <property type="term" value="F:zinc ion binding"/>
    <property type="evidence" value="ECO:0007669"/>
    <property type="project" value="UniProtKB-KW"/>
</dbReference>
<keyword evidence="1" id="KW-0479">Metal-binding</keyword>
<dbReference type="STRING" id="1391627.SAMN05216464_11325"/>
<dbReference type="CDD" id="cd01029">
    <property type="entry name" value="TOPRIM_primases"/>
    <property type="match status" value="1"/>
</dbReference>
<evidence type="ECO:0000256" key="3">
    <source>
        <dbReference type="ARBA" id="ARBA00022833"/>
    </source>
</evidence>
<dbReference type="OrthoDB" id="8536512at2"/>
<feature type="domain" description="Zinc finger CHC2-type" evidence="4">
    <location>
        <begin position="44"/>
        <end position="91"/>
    </location>
</feature>
<dbReference type="SMART" id="SM00400">
    <property type="entry name" value="ZnF_CHCC"/>
    <property type="match status" value="1"/>
</dbReference>
<dbReference type="InterPro" id="IPR034154">
    <property type="entry name" value="TOPRIM_DnaG/twinkle"/>
</dbReference>
<proteinExistence type="predicted"/>
<dbReference type="Gene3D" id="3.40.1360.10">
    <property type="match status" value="1"/>
</dbReference>
<accession>A0A1G7IGZ3</accession>
<evidence type="ECO:0000313" key="6">
    <source>
        <dbReference type="Proteomes" id="UP000199072"/>
    </source>
</evidence>
<organism evidence="5 6">
    <name type="scientific">Mucilaginibacter pineti</name>
    <dbReference type="NCBI Taxonomy" id="1391627"/>
    <lineage>
        <taxon>Bacteria</taxon>
        <taxon>Pseudomonadati</taxon>
        <taxon>Bacteroidota</taxon>
        <taxon>Sphingobacteriia</taxon>
        <taxon>Sphingobacteriales</taxon>
        <taxon>Sphingobacteriaceae</taxon>
        <taxon>Mucilaginibacter</taxon>
    </lineage>
</organism>
<dbReference type="GO" id="GO:0003677">
    <property type="term" value="F:DNA binding"/>
    <property type="evidence" value="ECO:0007669"/>
    <property type="project" value="InterPro"/>
</dbReference>
<evidence type="ECO:0000313" key="5">
    <source>
        <dbReference type="EMBL" id="SDF11895.1"/>
    </source>
</evidence>
<dbReference type="RefSeq" id="WP_091153090.1">
    <property type="nucleotide sequence ID" value="NZ_FNAI01000013.1"/>
</dbReference>
<dbReference type="Proteomes" id="UP000199072">
    <property type="component" value="Unassembled WGS sequence"/>
</dbReference>
<keyword evidence="6" id="KW-1185">Reference proteome</keyword>
<dbReference type="PANTHER" id="PTHR30313:SF2">
    <property type="entry name" value="DNA PRIMASE"/>
    <property type="match status" value="1"/>
</dbReference>